<dbReference type="FunFam" id="2.60.40.4100:FF:000002">
    <property type="entry name" value="Zona pellucida sperm-binding protein 3"/>
    <property type="match status" value="1"/>
</dbReference>
<feature type="chain" id="PRO_5021407166" description="ZP-C domain-containing protein" evidence="2">
    <location>
        <begin position="22"/>
        <end position="358"/>
    </location>
</feature>
<evidence type="ECO:0000256" key="2">
    <source>
        <dbReference type="SAM" id="SignalP"/>
    </source>
</evidence>
<dbReference type="Pfam" id="PF00100">
    <property type="entry name" value="Zona_pellucida"/>
    <property type="match status" value="1"/>
</dbReference>
<protein>
    <recommendedName>
        <fullName evidence="3">ZP-C domain-containing protein</fullName>
    </recommendedName>
</protein>
<reference evidence="4" key="3">
    <citation type="submission" date="2025-09" db="UniProtKB">
        <authorList>
            <consortium name="Ensembl"/>
        </authorList>
    </citation>
    <scope>IDENTIFICATION</scope>
</reference>
<sequence>MGLRVDFVGFVVLVSFSYAQSLLFPIPSRNQEASNFVSYGPQQQAEEPVSTDSRIPTQYLFRAIQTAMPFEQRIPVQIPVQTEHGKPAPSPVQFEYRNPVQKPTQGPVKSEPPQPARKQQAFQPGKPPVHGQVLNHMVKEEPKELVKFELKNPVSATSVAVQCREDVVQVEVKQDFLGKEFLKSPMGKNEWWKNNWNYLTARFYGYYDTSTVGLYFCFSVSSLSDDWQFERPSSVYFLGHVMSIAASIIQAHHTTLHVYVDSCVATLAPEMASEPRYSFIENRSKSHFLQQTQDDKLQLQLEAFRFHQDERSSSVCTVLLSCSLAGGDDLVCDCCDSTCGLRKGRSLPTDNVFHQSHL</sequence>
<feature type="region of interest" description="Disordered" evidence="1">
    <location>
        <begin position="82"/>
        <end position="129"/>
    </location>
</feature>
<dbReference type="GO" id="GO:0032190">
    <property type="term" value="F:acrosin binding"/>
    <property type="evidence" value="ECO:0007669"/>
    <property type="project" value="TreeGrafter"/>
</dbReference>
<dbReference type="GO" id="GO:0007339">
    <property type="term" value="P:binding of sperm to zona pellucida"/>
    <property type="evidence" value="ECO:0007669"/>
    <property type="project" value="TreeGrafter"/>
</dbReference>
<name>A0A4W5JVC4_9TELE</name>
<dbReference type="AlphaFoldDB" id="A0A4W5JVC4"/>
<accession>A0A4W5JVC4</accession>
<dbReference type="GO" id="GO:0031012">
    <property type="term" value="C:extracellular matrix"/>
    <property type="evidence" value="ECO:0007669"/>
    <property type="project" value="TreeGrafter"/>
</dbReference>
<keyword evidence="5" id="KW-1185">Reference proteome</keyword>
<keyword evidence="2" id="KW-0732">Signal</keyword>
<dbReference type="GeneTree" id="ENSGT01030000234567"/>
<dbReference type="InterPro" id="IPR042235">
    <property type="entry name" value="ZP-C_dom"/>
</dbReference>
<reference evidence="5" key="1">
    <citation type="submission" date="2018-06" db="EMBL/GenBank/DDBJ databases">
        <title>Genome assembly of Danube salmon.</title>
        <authorList>
            <person name="Macqueen D.J."/>
            <person name="Gundappa M.K."/>
        </authorList>
    </citation>
    <scope>NUCLEOTIDE SEQUENCE [LARGE SCALE GENOMIC DNA]</scope>
</reference>
<dbReference type="Ensembl" id="ENSHHUT00000002264.1">
    <property type="protein sequence ID" value="ENSHHUP00000002190.1"/>
    <property type="gene ID" value="ENSHHUG00000001325.1"/>
</dbReference>
<dbReference type="InterPro" id="IPR055355">
    <property type="entry name" value="ZP-C"/>
</dbReference>
<evidence type="ECO:0000256" key="1">
    <source>
        <dbReference type="SAM" id="MobiDB-lite"/>
    </source>
</evidence>
<dbReference type="GO" id="GO:0035803">
    <property type="term" value="P:egg coat formation"/>
    <property type="evidence" value="ECO:0007669"/>
    <property type="project" value="TreeGrafter"/>
</dbReference>
<dbReference type="PANTHER" id="PTHR11576:SF2">
    <property type="entry name" value="ZONA PELLUCIDA SPERM-BINDING PROTEIN 3"/>
    <property type="match status" value="1"/>
</dbReference>
<dbReference type="Proteomes" id="UP000314982">
    <property type="component" value="Unassembled WGS sequence"/>
</dbReference>
<dbReference type="Gene3D" id="2.60.40.4100">
    <property type="entry name" value="Zona pellucida, ZP-C domain"/>
    <property type="match status" value="1"/>
</dbReference>
<proteinExistence type="predicted"/>
<dbReference type="PANTHER" id="PTHR11576">
    <property type="entry name" value="ZONA PELLUCIDA SPERM-BINDING PROTEIN 3"/>
    <property type="match status" value="1"/>
</dbReference>
<evidence type="ECO:0000259" key="3">
    <source>
        <dbReference type="Pfam" id="PF00100"/>
    </source>
</evidence>
<evidence type="ECO:0000313" key="4">
    <source>
        <dbReference type="Ensembl" id="ENSHHUP00000002190.1"/>
    </source>
</evidence>
<feature type="domain" description="ZP-C" evidence="3">
    <location>
        <begin position="224"/>
        <end position="339"/>
    </location>
</feature>
<evidence type="ECO:0000313" key="5">
    <source>
        <dbReference type="Proteomes" id="UP000314982"/>
    </source>
</evidence>
<organism evidence="4 5">
    <name type="scientific">Hucho hucho</name>
    <name type="common">huchen</name>
    <dbReference type="NCBI Taxonomy" id="62062"/>
    <lineage>
        <taxon>Eukaryota</taxon>
        <taxon>Metazoa</taxon>
        <taxon>Chordata</taxon>
        <taxon>Craniata</taxon>
        <taxon>Vertebrata</taxon>
        <taxon>Euteleostomi</taxon>
        <taxon>Actinopterygii</taxon>
        <taxon>Neopterygii</taxon>
        <taxon>Teleostei</taxon>
        <taxon>Protacanthopterygii</taxon>
        <taxon>Salmoniformes</taxon>
        <taxon>Salmonidae</taxon>
        <taxon>Salmoninae</taxon>
        <taxon>Hucho</taxon>
    </lineage>
</organism>
<reference evidence="4" key="2">
    <citation type="submission" date="2025-08" db="UniProtKB">
        <authorList>
            <consortium name="Ensembl"/>
        </authorList>
    </citation>
    <scope>IDENTIFICATION</scope>
</reference>
<feature type="signal peptide" evidence="2">
    <location>
        <begin position="1"/>
        <end position="21"/>
    </location>
</feature>
<dbReference type="STRING" id="62062.ENSHHUP00000002190"/>
<dbReference type="GO" id="GO:2000344">
    <property type="term" value="P:positive regulation of acrosome reaction"/>
    <property type="evidence" value="ECO:0007669"/>
    <property type="project" value="TreeGrafter"/>
</dbReference>